<dbReference type="Pfam" id="PF01396">
    <property type="entry name" value="Zn_ribbon_Top1"/>
    <property type="match status" value="3"/>
</dbReference>
<reference evidence="2 3" key="1">
    <citation type="submission" date="2011-01" db="EMBL/GenBank/DDBJ databases">
        <authorList>
            <person name="Weinstock G."/>
            <person name="Sodergren E."/>
            <person name="Clifton S."/>
            <person name="Fulton L."/>
            <person name="Fulton B."/>
            <person name="Courtney L."/>
            <person name="Fronick C."/>
            <person name="Harrison M."/>
            <person name="Strong C."/>
            <person name="Farmer C."/>
            <person name="Delahaunty K."/>
            <person name="Markovic C."/>
            <person name="Hall O."/>
            <person name="Minx P."/>
            <person name="Tomlinson C."/>
            <person name="Mitreva M."/>
            <person name="Hou S."/>
            <person name="Chen J."/>
            <person name="Wollam A."/>
            <person name="Pepin K.H."/>
            <person name="Johnson M."/>
            <person name="Bhonagiri V."/>
            <person name="Zhang X."/>
            <person name="Suruliraj S."/>
            <person name="Warren W."/>
            <person name="Chinwalla A."/>
            <person name="Mardis E.R."/>
            <person name="Wilson R.K."/>
        </authorList>
    </citation>
    <scope>NUCLEOTIDE SEQUENCE [LARGE SCALE GENOMIC DNA]</scope>
    <source>
        <strain evidence="3">DSM 22608 / JCM 16073 / KCTC 15190 / YIT 12066</strain>
    </source>
</reference>
<dbReference type="GO" id="GO:0003916">
    <property type="term" value="F:DNA topoisomerase activity"/>
    <property type="evidence" value="ECO:0007669"/>
    <property type="project" value="InterPro"/>
</dbReference>
<sequence length="197" mass="22128">MQDKQKELEDQCKADDGLDVGDPCPKCGSPLVLRQSSHGEFLGCSDFPSCKFVQYSHFKHSVMTLLRLDAPCPQCGSPLEVKKGRYGMYIGCSDYENCNFIYSEAEKTLITCPVCKKGKLIERSSKTGRRFFGCSNYPECGFSVPGEPVESVCIHCGFPLKFKKKIKDGRIVLKCGNPVCSSRRSRKYEFFVEEKVV</sequence>
<dbReference type="RefSeq" id="WP_009142327.1">
    <property type="nucleotide sequence ID" value="NZ_GL830944.1"/>
</dbReference>
<accession>E8LHD9</accession>
<dbReference type="InterPro" id="IPR013498">
    <property type="entry name" value="Topo_IA_Znf"/>
</dbReference>
<dbReference type="STRING" id="762983.HMPREF9444_00098"/>
<name>E8LHD9_SUCHY</name>
<dbReference type="EMBL" id="AEVO01000006">
    <property type="protein sequence ID" value="EFY08047.1"/>
    <property type="molecule type" value="Genomic_DNA"/>
</dbReference>
<dbReference type="OrthoDB" id="6412825at2"/>
<evidence type="ECO:0000313" key="3">
    <source>
        <dbReference type="Proteomes" id="UP000018458"/>
    </source>
</evidence>
<keyword evidence="3" id="KW-1185">Reference proteome</keyword>
<comment type="caution">
    <text evidence="2">The sequence shown here is derived from an EMBL/GenBank/DDBJ whole genome shotgun (WGS) entry which is preliminary data.</text>
</comment>
<proteinExistence type="predicted"/>
<feature type="domain" description="DNA topoisomerase type IA zn finger" evidence="1">
    <location>
        <begin position="24"/>
        <end position="54"/>
    </location>
</feature>
<feature type="domain" description="DNA topoisomerase type IA zn finger" evidence="1">
    <location>
        <begin position="111"/>
        <end position="145"/>
    </location>
</feature>
<evidence type="ECO:0000313" key="2">
    <source>
        <dbReference type="EMBL" id="EFY08047.1"/>
    </source>
</evidence>
<keyword evidence="2" id="KW-0238">DNA-binding</keyword>
<dbReference type="GO" id="GO:0005694">
    <property type="term" value="C:chromosome"/>
    <property type="evidence" value="ECO:0007669"/>
    <property type="project" value="InterPro"/>
</dbReference>
<dbReference type="Gene3D" id="3.30.65.10">
    <property type="entry name" value="Bacterial Topoisomerase I, domain 1"/>
    <property type="match status" value="3"/>
</dbReference>
<dbReference type="AlphaFoldDB" id="E8LHD9"/>
<feature type="domain" description="DNA topoisomerase type IA zn finger" evidence="1">
    <location>
        <begin position="72"/>
        <end position="104"/>
    </location>
</feature>
<evidence type="ECO:0000259" key="1">
    <source>
        <dbReference type="Pfam" id="PF01396"/>
    </source>
</evidence>
<keyword evidence="2" id="KW-0413">Isomerase</keyword>
<dbReference type="Proteomes" id="UP000018458">
    <property type="component" value="Unassembled WGS sequence"/>
</dbReference>
<gene>
    <name evidence="2" type="ORF">HMPREF9444_00098</name>
</gene>
<dbReference type="SUPFAM" id="SSF57783">
    <property type="entry name" value="Zinc beta-ribbon"/>
    <property type="match status" value="2"/>
</dbReference>
<dbReference type="GO" id="GO:0006265">
    <property type="term" value="P:DNA topological change"/>
    <property type="evidence" value="ECO:0007669"/>
    <property type="project" value="InterPro"/>
</dbReference>
<dbReference type="eggNOG" id="COG0551">
    <property type="taxonomic scope" value="Bacteria"/>
</dbReference>
<protein>
    <submittedName>
        <fullName evidence="2">Topoisomerase DNA-binding C4 zinc finger domain protein</fullName>
    </submittedName>
</protein>
<dbReference type="HOGENOM" id="CLU_104661_0_0_6"/>
<organism evidence="2 3">
    <name type="scientific">Succinatimonas hippei (strain DSM 22608 / JCM 16073 / KCTC 15190 / YIT 12066)</name>
    <dbReference type="NCBI Taxonomy" id="762983"/>
    <lineage>
        <taxon>Bacteria</taxon>
        <taxon>Pseudomonadati</taxon>
        <taxon>Pseudomonadota</taxon>
        <taxon>Gammaproteobacteria</taxon>
        <taxon>Aeromonadales</taxon>
        <taxon>Succinivibrionaceae</taxon>
        <taxon>Succinatimonas</taxon>
    </lineage>
</organism>
<dbReference type="GO" id="GO:0003677">
    <property type="term" value="F:DNA binding"/>
    <property type="evidence" value="ECO:0007669"/>
    <property type="project" value="UniProtKB-KW"/>
</dbReference>